<dbReference type="InParanoid" id="A0A6J2QK35"/>
<dbReference type="InterPro" id="IPR038269">
    <property type="entry name" value="SCAN_sf"/>
</dbReference>
<dbReference type="InterPro" id="IPR003309">
    <property type="entry name" value="SCAN_dom"/>
</dbReference>
<evidence type="ECO:0000256" key="1">
    <source>
        <dbReference type="SAM" id="MobiDB-lite"/>
    </source>
</evidence>
<reference evidence="4" key="1">
    <citation type="submission" date="2025-08" db="UniProtKB">
        <authorList>
            <consortium name="RefSeq"/>
        </authorList>
    </citation>
    <scope>IDENTIFICATION</scope>
</reference>
<dbReference type="KEGG" id="cgob:115014845"/>
<name>A0A6J2QK35_COTGO</name>
<feature type="domain" description="SCAN box" evidence="2">
    <location>
        <begin position="75"/>
        <end position="121"/>
    </location>
</feature>
<evidence type="ECO:0000313" key="3">
    <source>
        <dbReference type="Proteomes" id="UP000504630"/>
    </source>
</evidence>
<evidence type="ECO:0000259" key="2">
    <source>
        <dbReference type="PROSITE" id="PS50804"/>
    </source>
</evidence>
<dbReference type="RefSeq" id="XP_029297795.1">
    <property type="nucleotide sequence ID" value="XM_029441935.1"/>
</dbReference>
<evidence type="ECO:0000313" key="4">
    <source>
        <dbReference type="RefSeq" id="XP_029297795.1"/>
    </source>
</evidence>
<protein>
    <submittedName>
        <fullName evidence="4">Uncharacterized protein LOC115014845</fullName>
    </submittedName>
</protein>
<dbReference type="Proteomes" id="UP000504630">
    <property type="component" value="Chromosome 10"/>
</dbReference>
<feature type="region of interest" description="Disordered" evidence="1">
    <location>
        <begin position="148"/>
        <end position="179"/>
    </location>
</feature>
<organism evidence="3 4">
    <name type="scientific">Cottoperca gobio</name>
    <name type="common">Frogmouth</name>
    <name type="synonym">Aphritis gobio</name>
    <dbReference type="NCBI Taxonomy" id="56716"/>
    <lineage>
        <taxon>Eukaryota</taxon>
        <taxon>Metazoa</taxon>
        <taxon>Chordata</taxon>
        <taxon>Craniata</taxon>
        <taxon>Vertebrata</taxon>
        <taxon>Euteleostomi</taxon>
        <taxon>Actinopterygii</taxon>
        <taxon>Neopterygii</taxon>
        <taxon>Teleostei</taxon>
        <taxon>Neoteleostei</taxon>
        <taxon>Acanthomorphata</taxon>
        <taxon>Eupercaria</taxon>
        <taxon>Perciformes</taxon>
        <taxon>Notothenioidei</taxon>
        <taxon>Bovichtidae</taxon>
        <taxon>Cottoperca</taxon>
    </lineage>
</organism>
<dbReference type="AlphaFoldDB" id="A0A6J2QK35"/>
<keyword evidence="3" id="KW-1185">Reference proteome</keyword>
<sequence length="204" mass="21593">MTRAFLAIFEGTAATCGSRRRSGRCFPCCRGKPIEPHTSCQRHPDIAMSSSGGRFWPGWAAHPRDTAAGSRACPLRTLAARSLQPGTNSAEDVIGQVALEQFIAGLLTSSANWVQCHRPATLVVLPSTAEPGGQSLGGKAWGAKSGPLLRHRSGPCPMPHSVGPAFTSGAAGAQHHERNQLQLTYQDNSKVHLQSTPLPPLSTK</sequence>
<dbReference type="Gene3D" id="1.10.4020.10">
    <property type="entry name" value="DNA breaking-rejoining enzymes"/>
    <property type="match status" value="1"/>
</dbReference>
<dbReference type="PROSITE" id="PS50804">
    <property type="entry name" value="SCAN_BOX"/>
    <property type="match status" value="1"/>
</dbReference>
<dbReference type="GeneID" id="115014845"/>
<dbReference type="OrthoDB" id="8930638at2759"/>
<accession>A0A6J2QK35</accession>
<dbReference type="SUPFAM" id="SSF47353">
    <property type="entry name" value="Retrovirus capsid dimerization domain-like"/>
    <property type="match status" value="1"/>
</dbReference>
<gene>
    <name evidence="4" type="primary">LOC115014845</name>
</gene>
<proteinExistence type="predicted"/>